<dbReference type="eggNOG" id="arCOG06522">
    <property type="taxonomic scope" value="Archaea"/>
</dbReference>
<dbReference type="HOGENOM" id="CLU_2165290_0_0_2"/>
<dbReference type="STRING" id="593750.Metfor_2022"/>
<dbReference type="AlphaFoldDB" id="L0HGX3"/>
<name>L0HGX3_METFS</name>
<evidence type="ECO:0008006" key="3">
    <source>
        <dbReference type="Google" id="ProtNLM"/>
    </source>
</evidence>
<proteinExistence type="predicted"/>
<protein>
    <recommendedName>
        <fullName evidence="3">HNH endonuclease</fullName>
    </recommendedName>
</protein>
<dbReference type="GeneID" id="14309415"/>
<evidence type="ECO:0000313" key="2">
    <source>
        <dbReference type="Proteomes" id="UP000010824"/>
    </source>
</evidence>
<accession>L0HGX3</accession>
<reference evidence="1 2" key="2">
    <citation type="journal article" date="2014" name="Genome Announc.">
        <title>Complete Genome Sequence of Methanoregula formicica SMSPT, a Mesophilic Hydrogenotrophic Methanogen Isolated from a Methanogenic Upflow Anaerobic Sludge Blanket Reactor.</title>
        <authorList>
            <person name="Yamamoto K."/>
            <person name="Tamaki H."/>
            <person name="Cadillo-Quiroz H."/>
            <person name="Imachi H."/>
            <person name="Kyrpides N."/>
            <person name="Woyke T."/>
            <person name="Goodwin L."/>
            <person name="Zinder S.H."/>
            <person name="Kamagata Y."/>
            <person name="Liu W.T."/>
        </authorList>
    </citation>
    <scope>NUCLEOTIDE SEQUENCE [LARGE SCALE GENOMIC DNA]</scope>
    <source>
        <strain evidence="2">DSM 22288 / NBRC 105244 / SMSP</strain>
    </source>
</reference>
<dbReference type="EMBL" id="CP003167">
    <property type="protein sequence ID" value="AGB03036.1"/>
    <property type="molecule type" value="Genomic_DNA"/>
</dbReference>
<reference evidence="2" key="1">
    <citation type="submission" date="2011-12" db="EMBL/GenBank/DDBJ databases">
        <title>Complete sequence of Methanoregula formicicum SMSP.</title>
        <authorList>
            <person name="Lucas S."/>
            <person name="Han J."/>
            <person name="Lapidus A."/>
            <person name="Cheng J.-F."/>
            <person name="Goodwin L."/>
            <person name="Pitluck S."/>
            <person name="Peters L."/>
            <person name="Ovchinnikova G."/>
            <person name="Teshima H."/>
            <person name="Detter J.C."/>
            <person name="Han C."/>
            <person name="Tapia R."/>
            <person name="Land M."/>
            <person name="Hauser L."/>
            <person name="Kyrpides N."/>
            <person name="Ivanova N."/>
            <person name="Pagani I."/>
            <person name="Imachi H."/>
            <person name="Tamaki H."/>
            <person name="Sekiguchi Y."/>
            <person name="Kamagata Y."/>
            <person name="Cadillo-Quiroz H."/>
            <person name="Zinder S."/>
            <person name="Liu W.-T."/>
            <person name="Woyke T."/>
        </authorList>
    </citation>
    <scope>NUCLEOTIDE SEQUENCE [LARGE SCALE GENOMIC DNA]</scope>
    <source>
        <strain evidence="2">DSM 22288 / NBRC 105244 / SMSP</strain>
    </source>
</reference>
<organism evidence="1 2">
    <name type="scientific">Methanoregula formicica (strain DSM 22288 / NBRC 105244 / SMSP)</name>
    <dbReference type="NCBI Taxonomy" id="593750"/>
    <lineage>
        <taxon>Archaea</taxon>
        <taxon>Methanobacteriati</taxon>
        <taxon>Methanobacteriota</taxon>
        <taxon>Stenosarchaea group</taxon>
        <taxon>Methanomicrobia</taxon>
        <taxon>Methanomicrobiales</taxon>
        <taxon>Methanoregulaceae</taxon>
        <taxon>Methanoregula</taxon>
    </lineage>
</organism>
<dbReference type="RefSeq" id="WP_015285999.1">
    <property type="nucleotide sequence ID" value="NC_019943.1"/>
</dbReference>
<dbReference type="Proteomes" id="UP000010824">
    <property type="component" value="Chromosome"/>
</dbReference>
<evidence type="ECO:0000313" key="1">
    <source>
        <dbReference type="EMBL" id="AGB03036.1"/>
    </source>
</evidence>
<sequence length="112" mass="12635">MDKATHERVLKTPQSIRSNRPACFLCGEDDPLVIEEHHTLGKAYSDDVIPLCKNCHAKITAGQNLFPPRARSHKAPIKDRLAYALYTLIYFIELVLKYLKDLCLEIVGVVAT</sequence>
<keyword evidence="2" id="KW-1185">Reference proteome</keyword>
<dbReference type="InParanoid" id="L0HGX3"/>
<dbReference type="KEGG" id="mfo:Metfor_2022"/>
<dbReference type="OrthoDB" id="129984at2157"/>
<gene>
    <name evidence="1" type="ordered locus">Metfor_2022</name>
</gene>